<dbReference type="OrthoDB" id="5360893at2759"/>
<dbReference type="PANTHER" id="PTHR12110:SF56">
    <property type="entry name" value="DEHYDRATASE, PUTATIVE (AFU_ORTHOLOGUE AFUA_6G08740)-RELATED"/>
    <property type="match status" value="1"/>
</dbReference>
<dbReference type="AlphaFoldDB" id="A0A6A6NZT9"/>
<dbReference type="SUPFAM" id="SSF51658">
    <property type="entry name" value="Xylose isomerase-like"/>
    <property type="match status" value="1"/>
</dbReference>
<organism evidence="2 3">
    <name type="scientific">Lineolata rhizophorae</name>
    <dbReference type="NCBI Taxonomy" id="578093"/>
    <lineage>
        <taxon>Eukaryota</taxon>
        <taxon>Fungi</taxon>
        <taxon>Dikarya</taxon>
        <taxon>Ascomycota</taxon>
        <taxon>Pezizomycotina</taxon>
        <taxon>Dothideomycetes</taxon>
        <taxon>Dothideomycetes incertae sedis</taxon>
        <taxon>Lineolatales</taxon>
        <taxon>Lineolataceae</taxon>
        <taxon>Lineolata</taxon>
    </lineage>
</organism>
<dbReference type="PANTHER" id="PTHR12110">
    <property type="entry name" value="HYDROXYPYRUVATE ISOMERASE"/>
    <property type="match status" value="1"/>
</dbReference>
<dbReference type="InterPro" id="IPR013022">
    <property type="entry name" value="Xyl_isomerase-like_TIM-brl"/>
</dbReference>
<dbReference type="EMBL" id="MU001681">
    <property type="protein sequence ID" value="KAF2457271.1"/>
    <property type="molecule type" value="Genomic_DNA"/>
</dbReference>
<dbReference type="Pfam" id="PF01261">
    <property type="entry name" value="AP_endonuc_2"/>
    <property type="match status" value="1"/>
</dbReference>
<dbReference type="InterPro" id="IPR050312">
    <property type="entry name" value="IolE/XylAMocC-like"/>
</dbReference>
<dbReference type="Proteomes" id="UP000799766">
    <property type="component" value="Unassembled WGS sequence"/>
</dbReference>
<evidence type="ECO:0000313" key="3">
    <source>
        <dbReference type="Proteomes" id="UP000799766"/>
    </source>
</evidence>
<evidence type="ECO:0000313" key="2">
    <source>
        <dbReference type="EMBL" id="KAF2457271.1"/>
    </source>
</evidence>
<accession>A0A6A6NZT9</accession>
<evidence type="ECO:0000259" key="1">
    <source>
        <dbReference type="Pfam" id="PF01261"/>
    </source>
</evidence>
<dbReference type="Gene3D" id="3.20.20.150">
    <property type="entry name" value="Divalent-metal-dependent TIM barrel enzymes"/>
    <property type="match status" value="1"/>
</dbReference>
<dbReference type="InterPro" id="IPR036237">
    <property type="entry name" value="Xyl_isomerase-like_sf"/>
</dbReference>
<protein>
    <submittedName>
        <fullName evidence="2">3-dehydroshikimate dehydratase</fullName>
    </submittedName>
</protein>
<feature type="domain" description="Xylose isomerase-like TIM barrel" evidence="1">
    <location>
        <begin position="32"/>
        <end position="328"/>
    </location>
</feature>
<sequence>MAEQDSNLVRVPTCYATCSIGMNSPASLLEKLDALSAAGFEAIELSFPDLLAFAKSHLRQDVSEKGYDSLCTAAEKARKLCDARNLKIALLQPFANFEGWPHGSPERSDAFERARGWIRIMEAAGIDTLQIGSSDAQNISSSQDDFAGDLAELADIMAPKGLRIAYENWCWSTHAPTWENVWQIVKKANRDNIGLCLDTFQTAGSEWGDPTTSSGLIEDGGLDSASLDRQFAESMKFLTLTIPKDKIYFLQLSDAYKMSPPLAKEADVSTGLRPRGQWSHDFRPFPLTDGYLPVVSVTKAVLDTGFRGWFSMEVFDKNEERKYGNDLGVVAKRGMESIQELLKEASR</sequence>
<reference evidence="2" key="1">
    <citation type="journal article" date="2020" name="Stud. Mycol.">
        <title>101 Dothideomycetes genomes: a test case for predicting lifestyles and emergence of pathogens.</title>
        <authorList>
            <person name="Haridas S."/>
            <person name="Albert R."/>
            <person name="Binder M."/>
            <person name="Bloem J."/>
            <person name="Labutti K."/>
            <person name="Salamov A."/>
            <person name="Andreopoulos B."/>
            <person name="Baker S."/>
            <person name="Barry K."/>
            <person name="Bills G."/>
            <person name="Bluhm B."/>
            <person name="Cannon C."/>
            <person name="Castanera R."/>
            <person name="Culley D."/>
            <person name="Daum C."/>
            <person name="Ezra D."/>
            <person name="Gonzalez J."/>
            <person name="Henrissat B."/>
            <person name="Kuo A."/>
            <person name="Liang C."/>
            <person name="Lipzen A."/>
            <person name="Lutzoni F."/>
            <person name="Magnuson J."/>
            <person name="Mondo S."/>
            <person name="Nolan M."/>
            <person name="Ohm R."/>
            <person name="Pangilinan J."/>
            <person name="Park H.-J."/>
            <person name="Ramirez L."/>
            <person name="Alfaro M."/>
            <person name="Sun H."/>
            <person name="Tritt A."/>
            <person name="Yoshinaga Y."/>
            <person name="Zwiers L.-H."/>
            <person name="Turgeon B."/>
            <person name="Goodwin S."/>
            <person name="Spatafora J."/>
            <person name="Crous P."/>
            <person name="Grigoriev I."/>
        </authorList>
    </citation>
    <scope>NUCLEOTIDE SEQUENCE</scope>
    <source>
        <strain evidence="2">ATCC 16933</strain>
    </source>
</reference>
<gene>
    <name evidence="2" type="ORF">BDY21DRAFT_386069</name>
</gene>
<proteinExistence type="predicted"/>
<name>A0A6A6NZT9_9PEZI</name>
<keyword evidence="3" id="KW-1185">Reference proteome</keyword>